<protein>
    <recommendedName>
        <fullName evidence="1">Condensation domain-containing protein</fullName>
    </recommendedName>
</protein>
<dbReference type="InterPro" id="IPR023213">
    <property type="entry name" value="CAT-like_dom_sf"/>
</dbReference>
<reference evidence="2" key="1">
    <citation type="journal article" date="2014" name="Int. J. Syst. Evol. Microbiol.">
        <title>Complete genome sequence of Corynebacterium casei LMG S-19264T (=DSM 44701T), isolated from a smear-ripened cheese.</title>
        <authorList>
            <consortium name="US DOE Joint Genome Institute (JGI-PGF)"/>
            <person name="Walter F."/>
            <person name="Albersmeier A."/>
            <person name="Kalinowski J."/>
            <person name="Ruckert C."/>
        </authorList>
    </citation>
    <scope>NUCLEOTIDE SEQUENCE</scope>
    <source>
        <strain evidence="2">JCM 19831</strain>
    </source>
</reference>
<evidence type="ECO:0000259" key="1">
    <source>
        <dbReference type="Pfam" id="PF00668"/>
    </source>
</evidence>
<keyword evidence="3" id="KW-1185">Reference proteome</keyword>
<comment type="caution">
    <text evidence="2">The sequence shown here is derived from an EMBL/GenBank/DDBJ whole genome shotgun (WGS) entry which is preliminary data.</text>
</comment>
<dbReference type="SUPFAM" id="SSF52777">
    <property type="entry name" value="CoA-dependent acyltransferases"/>
    <property type="match status" value="2"/>
</dbReference>
<dbReference type="Gene3D" id="3.30.559.10">
    <property type="entry name" value="Chloramphenicol acetyltransferase-like domain"/>
    <property type="match status" value="1"/>
</dbReference>
<organism evidence="2 3">
    <name type="scientific">Dactylosporangium sucinum</name>
    <dbReference type="NCBI Taxonomy" id="1424081"/>
    <lineage>
        <taxon>Bacteria</taxon>
        <taxon>Bacillati</taxon>
        <taxon>Actinomycetota</taxon>
        <taxon>Actinomycetes</taxon>
        <taxon>Micromonosporales</taxon>
        <taxon>Micromonosporaceae</taxon>
        <taxon>Dactylosporangium</taxon>
    </lineage>
</organism>
<feature type="domain" description="Condensation" evidence="1">
    <location>
        <begin position="59"/>
        <end position="350"/>
    </location>
</feature>
<dbReference type="EMBL" id="BMPI01000040">
    <property type="protein sequence ID" value="GGM57669.1"/>
    <property type="molecule type" value="Genomic_DNA"/>
</dbReference>
<name>A0A917U5U3_9ACTN</name>
<dbReference type="GO" id="GO:0008610">
    <property type="term" value="P:lipid biosynthetic process"/>
    <property type="evidence" value="ECO:0007669"/>
    <property type="project" value="UniProtKB-ARBA"/>
</dbReference>
<proteinExistence type="predicted"/>
<dbReference type="Proteomes" id="UP000642070">
    <property type="component" value="Unassembled WGS sequence"/>
</dbReference>
<dbReference type="InterPro" id="IPR001242">
    <property type="entry name" value="Condensation_dom"/>
</dbReference>
<dbReference type="RefSeq" id="WP_190254210.1">
    <property type="nucleotide sequence ID" value="NZ_BMPI01000040.1"/>
</dbReference>
<evidence type="ECO:0000313" key="2">
    <source>
        <dbReference type="EMBL" id="GGM57669.1"/>
    </source>
</evidence>
<reference evidence="2" key="2">
    <citation type="submission" date="2020-09" db="EMBL/GenBank/DDBJ databases">
        <authorList>
            <person name="Sun Q."/>
            <person name="Ohkuma M."/>
        </authorList>
    </citation>
    <scope>NUCLEOTIDE SEQUENCE</scope>
    <source>
        <strain evidence="2">JCM 19831</strain>
    </source>
</reference>
<dbReference type="AlphaFoldDB" id="A0A917U5U3"/>
<dbReference type="Gene3D" id="3.30.559.30">
    <property type="entry name" value="Nonribosomal peptide synthetase, condensation domain"/>
    <property type="match status" value="1"/>
</dbReference>
<dbReference type="GO" id="GO:0003824">
    <property type="term" value="F:catalytic activity"/>
    <property type="evidence" value="ECO:0007669"/>
    <property type="project" value="InterPro"/>
</dbReference>
<evidence type="ECO:0000313" key="3">
    <source>
        <dbReference type="Proteomes" id="UP000642070"/>
    </source>
</evidence>
<gene>
    <name evidence="2" type="ORF">GCM10007977_069150</name>
</gene>
<dbReference type="Pfam" id="PF00668">
    <property type="entry name" value="Condensation"/>
    <property type="match status" value="1"/>
</dbReference>
<sequence length="576" mass="62432">MPAPSPTEQPLVPLTRLVSVPVRFQGWRATTGPLTVGQLNIARWLADAPQAPAALLDQVFDVPPGTRVADVAECFGVLLCRHEGLRSRYVPGEPGEQRVLTAGELPMAVYEAGDGEAPERVAARIVELTRAERLDVTVDPPVRLAVAIRHGVVLTAVAVYSHLAVDFQALVVLDHEFAEMIRDPAARVLGEARQQPLDRATVERQPARRRRLDQALRYWSRHLATAPVHFYAKPRVHHATGSGACGMTSETAARALDRIAARTQVSRPTIVLAALSVLLSHRTGYHTCQFVMLSANRFESSLQRYVGTLAQSTYVSVEVGDAGFDELVRRCFGAVLQAGLHGAYDVYRQHDHAVWVASERGVAPSFEPLFNSIVVDTRGFDPVPSAGTPAETHLEWTDLPPTDILLRFDLGRVDGALVARVWTGDTGRVTPDEARDLLLALEKLLVAAAEADLGHDTAVAVTGLAPIERPPGWLLVDNCWVDLADIQCLLDEALAPAVTRVFADVDGDPLVAYVSFAPDGPATPAEAHRRSLARLPGRHAAMAPRRYVICQGAPDNPASPEAWRRLPVLASGTGRK</sequence>
<accession>A0A917U5U3</accession>